<comment type="caution">
    <text evidence="2">The sequence shown here is derived from an EMBL/GenBank/DDBJ whole genome shotgun (WGS) entry which is preliminary data.</text>
</comment>
<dbReference type="AlphaFoldDB" id="A0A2N5E743"/>
<dbReference type="RefSeq" id="WP_101816043.1">
    <property type="nucleotide sequence ID" value="NZ_PJZF01000007.1"/>
</dbReference>
<feature type="signal peptide" evidence="1">
    <location>
        <begin position="1"/>
        <end position="29"/>
    </location>
</feature>
<keyword evidence="1" id="KW-0732">Signal</keyword>
<organism evidence="2 3">
    <name type="scientific">Chimaeribacter californicus</name>
    <dbReference type="NCBI Taxonomy" id="2060067"/>
    <lineage>
        <taxon>Bacteria</taxon>
        <taxon>Pseudomonadati</taxon>
        <taxon>Pseudomonadota</taxon>
        <taxon>Gammaproteobacteria</taxon>
        <taxon>Enterobacterales</taxon>
        <taxon>Yersiniaceae</taxon>
        <taxon>Chimaeribacter</taxon>
    </lineage>
</organism>
<sequence>MKSSKISIGICLKSLVVLLAINFAPVAGASDNAATLAIHPAQPVQEALFRDWLLSRCIARSDNVGALPADAHRAAAFYAAKSRLPAGAFTAGDALIDRFLNRPFRGPVEGSYHTVACIDLYQSGEARRLFDRFAAQLEDQ</sequence>
<evidence type="ECO:0008006" key="4">
    <source>
        <dbReference type="Google" id="ProtNLM"/>
    </source>
</evidence>
<evidence type="ECO:0000256" key="1">
    <source>
        <dbReference type="SAM" id="SignalP"/>
    </source>
</evidence>
<dbReference type="OrthoDB" id="6566141at2"/>
<feature type="chain" id="PRO_5014769104" description="Type VI secretion protein" evidence="1">
    <location>
        <begin position="30"/>
        <end position="140"/>
    </location>
</feature>
<name>A0A2N5E743_9GAMM</name>
<dbReference type="InterPro" id="IPR038314">
    <property type="entry name" value="T6SS_sf"/>
</dbReference>
<evidence type="ECO:0000313" key="3">
    <source>
        <dbReference type="Proteomes" id="UP000234240"/>
    </source>
</evidence>
<accession>A0A2N5E743</accession>
<protein>
    <recommendedName>
        <fullName evidence="4">Type VI secretion protein</fullName>
    </recommendedName>
</protein>
<dbReference type="Gene3D" id="1.20.120.1620">
    <property type="match status" value="1"/>
</dbReference>
<dbReference type="Proteomes" id="UP000234240">
    <property type="component" value="Unassembled WGS sequence"/>
</dbReference>
<reference evidence="2 3" key="1">
    <citation type="submission" date="2017-12" db="EMBL/GenBank/DDBJ databases">
        <title>Characterization of six clinical isolates of Enterochimera gen. nov., a novel genus of the Yersiniaciae family and the three species Enterochimera arupensis sp. nov., Enterochimera coloradensis sp. nov, and Enterochimera californica sp. nov.</title>
        <authorList>
            <person name="Rossi A."/>
            <person name="Fisher M."/>
        </authorList>
    </citation>
    <scope>NUCLEOTIDE SEQUENCE [LARGE SCALE GENOMIC DNA]</scope>
    <source>
        <strain evidence="3">2015-Iso6</strain>
    </source>
</reference>
<dbReference type="EMBL" id="PJZF01000007">
    <property type="protein sequence ID" value="PLR37310.1"/>
    <property type="molecule type" value="Genomic_DNA"/>
</dbReference>
<evidence type="ECO:0000313" key="2">
    <source>
        <dbReference type="EMBL" id="PLR37310.1"/>
    </source>
</evidence>
<gene>
    <name evidence="2" type="ORF">CYR55_10230</name>
</gene>
<proteinExistence type="predicted"/>
<keyword evidence="3" id="KW-1185">Reference proteome</keyword>